<evidence type="ECO:0000313" key="3">
    <source>
        <dbReference type="Proteomes" id="UP001189122"/>
    </source>
</evidence>
<sequence>MADMGSHDKKKRKRAKKGARDLRFQDLELAGGQRKQKRKEARNSESSEFPGRQEEIGDVVDAPPKLSFPKGLKTALDASTERRRLQAIEAYSESERMGINTWHPSPSRFRKGILNSFWNFPGCLGD</sequence>
<evidence type="ECO:0000256" key="1">
    <source>
        <dbReference type="SAM" id="MobiDB-lite"/>
    </source>
</evidence>
<dbReference type="PANTHER" id="PTHR37218:SF2">
    <property type="entry name" value="COILED-COIL PROTEIN"/>
    <property type="match status" value="1"/>
</dbReference>
<comment type="caution">
    <text evidence="2">The sequence shown here is derived from an EMBL/GenBank/DDBJ whole genome shotgun (WGS) entry which is preliminary data.</text>
</comment>
<protein>
    <submittedName>
        <fullName evidence="2">Uncharacterized protein</fullName>
    </submittedName>
</protein>
<proteinExistence type="predicted"/>
<name>A0ABN7E8P7_SPIIN</name>
<feature type="compositionally biased region" description="Basic and acidic residues" evidence="1">
    <location>
        <begin position="41"/>
        <end position="55"/>
    </location>
</feature>
<evidence type="ECO:0000313" key="2">
    <source>
        <dbReference type="EMBL" id="CAA6673871.1"/>
    </source>
</evidence>
<dbReference type="PANTHER" id="PTHR37218">
    <property type="entry name" value="COILED-COIL PROTEIN"/>
    <property type="match status" value="1"/>
</dbReference>
<keyword evidence="3" id="KW-1185">Reference proteome</keyword>
<accession>A0ABN7E8P7</accession>
<reference evidence="3" key="1">
    <citation type="journal article" date="2020" name="Sci. Rep.">
        <title>Chromosome-scale genome assembly for the duckweed Spirodela intermedia, integrating cytogenetic maps, PacBio and Oxford Nanopore libraries.</title>
        <authorList>
            <person name="Hoang P.T.N."/>
            <person name="Fiebig A."/>
            <person name="Novak P."/>
            <person name="Macas J."/>
            <person name="Cao H.X."/>
            <person name="Stepanenko A."/>
            <person name="Chen G."/>
            <person name="Borisjuk N."/>
            <person name="Scholz U."/>
            <person name="Schubert I."/>
        </authorList>
    </citation>
    <scope>NUCLEOTIDE SEQUENCE [LARGE SCALE GENOMIC DNA]</scope>
</reference>
<dbReference type="Proteomes" id="UP001189122">
    <property type="component" value="Unassembled WGS sequence"/>
</dbReference>
<organism evidence="2 3">
    <name type="scientific">Spirodela intermedia</name>
    <name type="common">Intermediate duckweed</name>
    <dbReference type="NCBI Taxonomy" id="51605"/>
    <lineage>
        <taxon>Eukaryota</taxon>
        <taxon>Viridiplantae</taxon>
        <taxon>Streptophyta</taxon>
        <taxon>Embryophyta</taxon>
        <taxon>Tracheophyta</taxon>
        <taxon>Spermatophyta</taxon>
        <taxon>Magnoliopsida</taxon>
        <taxon>Liliopsida</taxon>
        <taxon>Araceae</taxon>
        <taxon>Lemnoideae</taxon>
        <taxon>Spirodela</taxon>
    </lineage>
</organism>
<feature type="region of interest" description="Disordered" evidence="1">
    <location>
        <begin position="1"/>
        <end position="70"/>
    </location>
</feature>
<dbReference type="EMBL" id="CACRZD030000021">
    <property type="protein sequence ID" value="CAA6673871.1"/>
    <property type="molecule type" value="Genomic_DNA"/>
</dbReference>
<feature type="compositionally biased region" description="Basic residues" evidence="1">
    <location>
        <begin position="8"/>
        <end position="17"/>
    </location>
</feature>
<gene>
    <name evidence="2" type="ORF">SI7747_UN004317</name>
</gene>